<evidence type="ECO:0008006" key="7">
    <source>
        <dbReference type="Google" id="ProtNLM"/>
    </source>
</evidence>
<evidence type="ECO:0000313" key="5">
    <source>
        <dbReference type="EMBL" id="QAT17430.1"/>
    </source>
</evidence>
<sequence>MIEPQDAAKIRSFLCVEEKKGGNPPSLPEGRPQVSRGVLMMKMRKWRGIGLLVIFYILFLCSAAMGEAQSQASLHLVRGMELASQGAFDEARKEFEESLKEDPSNATLLSSLKVIDDLDRRRIGSTYAALLFKGLNYLRQGMLEHAAEELRKAIIMEPSYPRTYNLLGIVHSLGGDTLQARTDFQKALDLDPNLSEASYNLASLYYGTGDFQNAATYFEMAVKNGACGVDTYMNLGASYSSLKKYPESINAYLKATKLAPQDPKAFYSLGVAYFMDEEYSKSRSCLVEARDLFEKRGDDKSVKEINIFLDKLSNTQKNMKTFEIQD</sequence>
<dbReference type="InterPro" id="IPR050498">
    <property type="entry name" value="Ycf3"/>
</dbReference>
<evidence type="ECO:0000256" key="1">
    <source>
        <dbReference type="ARBA" id="ARBA00022737"/>
    </source>
</evidence>
<feature type="transmembrane region" description="Helical" evidence="4">
    <location>
        <begin position="46"/>
        <end position="65"/>
    </location>
</feature>
<dbReference type="EMBL" id="CP019384">
    <property type="protein sequence ID" value="QAT17430.1"/>
    <property type="molecule type" value="Genomic_DNA"/>
</dbReference>
<evidence type="ECO:0000256" key="2">
    <source>
        <dbReference type="ARBA" id="ARBA00022803"/>
    </source>
</evidence>
<keyword evidence="4" id="KW-1133">Transmembrane helix</keyword>
<evidence type="ECO:0000256" key="3">
    <source>
        <dbReference type="PROSITE-ProRule" id="PRU00339"/>
    </source>
</evidence>
<feature type="repeat" description="TPR" evidence="3">
    <location>
        <begin position="72"/>
        <end position="105"/>
    </location>
</feature>
<dbReference type="Pfam" id="PF13424">
    <property type="entry name" value="TPR_12"/>
    <property type="match status" value="1"/>
</dbReference>
<dbReference type="Gene3D" id="1.25.40.10">
    <property type="entry name" value="Tetratricopeptide repeat domain"/>
    <property type="match status" value="2"/>
</dbReference>
<dbReference type="AlphaFoldDB" id="A0A410P5K6"/>
<feature type="repeat" description="TPR" evidence="3">
    <location>
        <begin position="127"/>
        <end position="160"/>
    </location>
</feature>
<keyword evidence="4" id="KW-0472">Membrane</keyword>
<proteinExistence type="predicted"/>
<feature type="repeat" description="TPR" evidence="3">
    <location>
        <begin position="161"/>
        <end position="194"/>
    </location>
</feature>
<name>A0A410P5K6_VELA1</name>
<organism evidence="5 6">
    <name type="scientific">Velamenicoccus archaeovorus</name>
    <dbReference type="NCBI Taxonomy" id="1930593"/>
    <lineage>
        <taxon>Bacteria</taxon>
        <taxon>Pseudomonadati</taxon>
        <taxon>Candidatus Omnitrophota</taxon>
        <taxon>Candidatus Velamenicoccus</taxon>
    </lineage>
</organism>
<dbReference type="InterPro" id="IPR019734">
    <property type="entry name" value="TPR_rpt"/>
</dbReference>
<reference evidence="5 6" key="1">
    <citation type="submission" date="2017-01" db="EMBL/GenBank/DDBJ databases">
        <title>First insights into the biology of 'candidatus Vampirococcus archaeovorus'.</title>
        <authorList>
            <person name="Kizina J."/>
            <person name="Jordan S."/>
            <person name="Stueber K."/>
            <person name="Reinhardt R."/>
            <person name="Harder J."/>
        </authorList>
    </citation>
    <scope>NUCLEOTIDE SEQUENCE [LARGE SCALE GENOMIC DNA]</scope>
    <source>
        <strain evidence="5 6">LiM</strain>
    </source>
</reference>
<evidence type="ECO:0000313" key="6">
    <source>
        <dbReference type="Proteomes" id="UP000287243"/>
    </source>
</evidence>
<keyword evidence="6" id="KW-1185">Reference proteome</keyword>
<dbReference type="PROSITE" id="PS50005">
    <property type="entry name" value="TPR"/>
    <property type="match status" value="4"/>
</dbReference>
<dbReference type="Pfam" id="PF13414">
    <property type="entry name" value="TPR_11"/>
    <property type="match status" value="1"/>
</dbReference>
<dbReference type="SUPFAM" id="SSF48452">
    <property type="entry name" value="TPR-like"/>
    <property type="match status" value="1"/>
</dbReference>
<dbReference type="KEGG" id="vai:BU251_06720"/>
<evidence type="ECO:0000256" key="4">
    <source>
        <dbReference type="SAM" id="Phobius"/>
    </source>
</evidence>
<dbReference type="PANTHER" id="PTHR44858">
    <property type="entry name" value="TETRATRICOPEPTIDE REPEAT PROTEIN 6"/>
    <property type="match status" value="1"/>
</dbReference>
<keyword evidence="2 3" id="KW-0802">TPR repeat</keyword>
<dbReference type="Proteomes" id="UP000287243">
    <property type="component" value="Chromosome"/>
</dbReference>
<accession>A0A410P5K6</accession>
<dbReference type="Pfam" id="PF13181">
    <property type="entry name" value="TPR_8"/>
    <property type="match status" value="1"/>
</dbReference>
<dbReference type="SMART" id="SM00028">
    <property type="entry name" value="TPR"/>
    <property type="match status" value="6"/>
</dbReference>
<protein>
    <recommendedName>
        <fullName evidence="7">Tetratricopeptide repeat protein</fullName>
    </recommendedName>
</protein>
<keyword evidence="4" id="KW-0812">Transmembrane</keyword>
<feature type="repeat" description="TPR" evidence="3">
    <location>
        <begin position="229"/>
        <end position="262"/>
    </location>
</feature>
<keyword evidence="1" id="KW-0677">Repeat</keyword>
<dbReference type="InterPro" id="IPR011990">
    <property type="entry name" value="TPR-like_helical_dom_sf"/>
</dbReference>
<dbReference type="PANTHER" id="PTHR44858:SF1">
    <property type="entry name" value="UDP-N-ACETYLGLUCOSAMINE--PEPTIDE N-ACETYLGLUCOSAMINYLTRANSFERASE SPINDLY-RELATED"/>
    <property type="match status" value="1"/>
</dbReference>
<gene>
    <name evidence="5" type="ORF">BU251_06720</name>
</gene>